<evidence type="ECO:0000313" key="2">
    <source>
        <dbReference type="EMBL" id="TXC70309.1"/>
    </source>
</evidence>
<dbReference type="Proteomes" id="UP000321250">
    <property type="component" value="Unassembled WGS sequence"/>
</dbReference>
<dbReference type="InterPro" id="IPR004360">
    <property type="entry name" value="Glyas_Fos-R_dOase_dom"/>
</dbReference>
<dbReference type="InterPro" id="IPR029068">
    <property type="entry name" value="Glyas_Bleomycin-R_OHBP_Dase"/>
</dbReference>
<dbReference type="SUPFAM" id="SSF54593">
    <property type="entry name" value="Glyoxalase/Bleomycin resistance protein/Dihydroxybiphenyl dioxygenase"/>
    <property type="match status" value="2"/>
</dbReference>
<dbReference type="AlphaFoldDB" id="A0A5C6UC80"/>
<dbReference type="OrthoDB" id="9793039at2"/>
<gene>
    <name evidence="2" type="ORF">FSB78_04635</name>
</gene>
<organism evidence="2 3">
    <name type="scientific">Sphingomonas ginsenosidivorax</name>
    <dbReference type="NCBI Taxonomy" id="862135"/>
    <lineage>
        <taxon>Bacteria</taxon>
        <taxon>Pseudomonadati</taxon>
        <taxon>Pseudomonadota</taxon>
        <taxon>Alphaproteobacteria</taxon>
        <taxon>Sphingomonadales</taxon>
        <taxon>Sphingomonadaceae</taxon>
        <taxon>Sphingomonas</taxon>
    </lineage>
</organism>
<dbReference type="PANTHER" id="PTHR33993:SF14">
    <property type="entry name" value="GB|AAF24581.1"/>
    <property type="match status" value="1"/>
</dbReference>
<comment type="caution">
    <text evidence="2">The sequence shown here is derived from an EMBL/GenBank/DDBJ whole genome shotgun (WGS) entry which is preliminary data.</text>
</comment>
<evidence type="ECO:0000313" key="3">
    <source>
        <dbReference type="Proteomes" id="UP000321250"/>
    </source>
</evidence>
<evidence type="ECO:0000259" key="1">
    <source>
        <dbReference type="PROSITE" id="PS51819"/>
    </source>
</evidence>
<dbReference type="RefSeq" id="WP_147080379.1">
    <property type="nucleotide sequence ID" value="NZ_VOQR01000001.1"/>
</dbReference>
<reference evidence="2 3" key="1">
    <citation type="journal article" date="2013" name="Antonie Van Leeuwenhoek">
        <title>Sphingomonas ginsenosidivorax sp. nov., with the ability to transform ginsenosides.</title>
        <authorList>
            <person name="Jin X.F."/>
            <person name="Kim J.K."/>
            <person name="Liu Q.M."/>
            <person name="Kang M.S."/>
            <person name="He D."/>
            <person name="Jin F.X."/>
            <person name="Kim S.C."/>
            <person name="Im W.T."/>
        </authorList>
    </citation>
    <scope>NUCLEOTIDE SEQUENCE [LARGE SCALE GENOMIC DNA]</scope>
    <source>
        <strain evidence="2 3">KHI67</strain>
    </source>
</reference>
<dbReference type="InterPro" id="IPR037523">
    <property type="entry name" value="VOC_core"/>
</dbReference>
<dbReference type="Pfam" id="PF00903">
    <property type="entry name" value="Glyoxalase"/>
    <property type="match status" value="2"/>
</dbReference>
<keyword evidence="3" id="KW-1185">Reference proteome</keyword>
<accession>A0A5C6UC80</accession>
<feature type="domain" description="VOC" evidence="1">
    <location>
        <begin position="140"/>
        <end position="255"/>
    </location>
</feature>
<sequence>MTKDAGIPAWFELTTPDDAKAQAFYAATIGWTIAPSGMAEHGEYLIATAPDGAAVAGIMTPAPGAPSLSGWSIYFGTPDVDAAAAKVRDLGGSIPVAPMDIPGVGRFAIAADPQGVGFLLMTGESSDPSTAFAQGTQHGHGVWVELATPDPDGALAFYGALFGWTREGAMPMGPMGDYVFLGSGEARPGAVMSSTTTGAPARWNWYAYVPDIDAAIAAATDLGGTLLQGPDPIPGGDYSANVGDTSGAQIGLVGPRTTAVT</sequence>
<protein>
    <submittedName>
        <fullName evidence="2">VOC family protein</fullName>
    </submittedName>
</protein>
<dbReference type="InterPro" id="IPR052164">
    <property type="entry name" value="Anthracycline_SecMetBiosynth"/>
</dbReference>
<name>A0A5C6UC80_9SPHN</name>
<dbReference type="PROSITE" id="PS51819">
    <property type="entry name" value="VOC"/>
    <property type="match status" value="2"/>
</dbReference>
<dbReference type="PANTHER" id="PTHR33993">
    <property type="entry name" value="GLYOXALASE-RELATED"/>
    <property type="match status" value="1"/>
</dbReference>
<dbReference type="Gene3D" id="3.10.180.10">
    <property type="entry name" value="2,3-Dihydroxybiphenyl 1,2-Dioxygenase, domain 1"/>
    <property type="match status" value="2"/>
</dbReference>
<proteinExistence type="predicted"/>
<dbReference type="CDD" id="cd07247">
    <property type="entry name" value="SgaA_N_like"/>
    <property type="match status" value="1"/>
</dbReference>
<dbReference type="EMBL" id="VOQR01000001">
    <property type="protein sequence ID" value="TXC70309.1"/>
    <property type="molecule type" value="Genomic_DNA"/>
</dbReference>
<feature type="domain" description="VOC" evidence="1">
    <location>
        <begin position="7"/>
        <end position="123"/>
    </location>
</feature>